<accession>A0A4R8MDS1</accession>
<comment type="caution">
    <text evidence="1">The sequence shown here is derived from an EMBL/GenBank/DDBJ whole genome shotgun (WGS) entry which is preliminary data.</text>
</comment>
<keyword evidence="2" id="KW-1185">Reference proteome</keyword>
<dbReference type="Proteomes" id="UP000294824">
    <property type="component" value="Unassembled WGS sequence"/>
</dbReference>
<sequence>MRYALTILIINLFCFNRVQSQVGYQKDSLQIKVYAAIDYVDSHPSEIKVKKVFCDYCSEFQIEKLSEEAYRRTFLIRNDKNVRLTNGTFKHALYIRVSKKDLAGLKRENFDIEEEDINTNN</sequence>
<gene>
    <name evidence="1" type="ORF">DFQ06_0473</name>
</gene>
<dbReference type="OrthoDB" id="1445655at2"/>
<proteinExistence type="predicted"/>
<dbReference type="RefSeq" id="WP_052415523.1">
    <property type="nucleotide sequence ID" value="NZ_BBNQ01000021.1"/>
</dbReference>
<evidence type="ECO:0000313" key="1">
    <source>
        <dbReference type="EMBL" id="TDY63584.1"/>
    </source>
</evidence>
<name>A0A4R8MDS1_9FLAO</name>
<dbReference type="AlphaFoldDB" id="A0A4R8MDS1"/>
<evidence type="ECO:0000313" key="2">
    <source>
        <dbReference type="Proteomes" id="UP000294824"/>
    </source>
</evidence>
<dbReference type="EMBL" id="SORL01000007">
    <property type="protein sequence ID" value="TDY63584.1"/>
    <property type="molecule type" value="Genomic_DNA"/>
</dbReference>
<protein>
    <submittedName>
        <fullName evidence="1">Uncharacterized protein</fullName>
    </submittedName>
</protein>
<reference evidence="1 2" key="1">
    <citation type="submission" date="2019-03" db="EMBL/GenBank/DDBJ databases">
        <title>Genomic Encyclopedia of Type Strains, Phase III (KMG-III): the genomes of soil and plant-associated and newly described type strains.</title>
        <authorList>
            <person name="Whitman W."/>
        </authorList>
    </citation>
    <scope>NUCLEOTIDE SEQUENCE [LARGE SCALE GENOMIC DNA]</scope>
    <source>
        <strain evidence="1 2">CECT 8301</strain>
    </source>
</reference>
<organism evidence="1 2">
    <name type="scientific">Algibacter lectus</name>
    <dbReference type="NCBI Taxonomy" id="221126"/>
    <lineage>
        <taxon>Bacteria</taxon>
        <taxon>Pseudomonadati</taxon>
        <taxon>Bacteroidota</taxon>
        <taxon>Flavobacteriia</taxon>
        <taxon>Flavobacteriales</taxon>
        <taxon>Flavobacteriaceae</taxon>
        <taxon>Algibacter</taxon>
    </lineage>
</organism>